<evidence type="ECO:0000256" key="5">
    <source>
        <dbReference type="ARBA" id="ARBA00023136"/>
    </source>
</evidence>
<reference evidence="6 7" key="1">
    <citation type="submission" date="2018-06" db="EMBL/GenBank/DDBJ databases">
        <authorList>
            <consortium name="Pathogen Informatics"/>
            <person name="Doyle S."/>
        </authorList>
    </citation>
    <scope>NUCLEOTIDE SEQUENCE [LARGE SCALE GENOMIC DNA]</scope>
    <source>
        <strain evidence="6 7">NCTC11842</strain>
    </source>
</reference>
<dbReference type="GO" id="GO:0005886">
    <property type="term" value="C:plasma membrane"/>
    <property type="evidence" value="ECO:0007669"/>
    <property type="project" value="UniProtKB-SubCell"/>
</dbReference>
<accession>A0A2X2F8A2</accession>
<dbReference type="RefSeq" id="WP_073450519.1">
    <property type="nucleotide sequence ID" value="NZ_CP069263.1"/>
</dbReference>
<dbReference type="InterPro" id="IPR019108">
    <property type="entry name" value="Caa3_assmbl_CtaG-rel"/>
</dbReference>
<evidence type="ECO:0000256" key="4">
    <source>
        <dbReference type="ARBA" id="ARBA00022989"/>
    </source>
</evidence>
<protein>
    <submittedName>
        <fullName evidence="6">Cytochrome c oxidase caa3-type, assembly factor CtaG-like protein</fullName>
    </submittedName>
</protein>
<dbReference type="AlphaFoldDB" id="A0A2X2F8A2"/>
<evidence type="ECO:0000256" key="2">
    <source>
        <dbReference type="ARBA" id="ARBA00022475"/>
    </source>
</evidence>
<dbReference type="Proteomes" id="UP000250443">
    <property type="component" value="Unassembled WGS sequence"/>
</dbReference>
<proteinExistence type="predicted"/>
<keyword evidence="2" id="KW-1003">Cell membrane</keyword>
<organism evidence="6 7">
    <name type="scientific">Pseudomonas luteola</name>
    <dbReference type="NCBI Taxonomy" id="47886"/>
    <lineage>
        <taxon>Bacteria</taxon>
        <taxon>Pseudomonadati</taxon>
        <taxon>Pseudomonadota</taxon>
        <taxon>Gammaproteobacteria</taxon>
        <taxon>Pseudomonadales</taxon>
        <taxon>Pseudomonadaceae</taxon>
        <taxon>Pseudomonas</taxon>
    </lineage>
</organism>
<gene>
    <name evidence="6" type="ORF">NCTC11842_05989</name>
</gene>
<dbReference type="EMBL" id="UAUF01000016">
    <property type="protein sequence ID" value="SPZ16949.1"/>
    <property type="molecule type" value="Genomic_DNA"/>
</dbReference>
<sequence>MPLALIILLGIAPSAYGHGLLEGHLTERLPIWGCAVLLAAMWGLYYIGQRRVPPHRGEALWFHAGMVVAALATFGPFDGWAETSTAMHMVQHMLYMIIVAPLWALARPLPQWQAALRGRGRRVWHPILKAGRYPTAAALLHALAIWGWHAPKPYQLALDNLWWHVTEHICFLFTGWLLWWSCLHASHARVPQALLALLLTLMHTGLLGALLTFSTQTLYHESGDLSDQQLAGLIMWVPGSLAYMLGLGWIAWRWLSRQWRRTSERAT</sequence>
<keyword evidence="5" id="KW-0472">Membrane</keyword>
<dbReference type="GeneID" id="300267412"/>
<evidence type="ECO:0000256" key="3">
    <source>
        <dbReference type="ARBA" id="ARBA00022692"/>
    </source>
</evidence>
<comment type="subcellular location">
    <subcellularLocation>
        <location evidence="1">Cell membrane</location>
        <topology evidence="1">Multi-pass membrane protein</topology>
    </subcellularLocation>
</comment>
<name>A0A2X2F8A2_PSELU</name>
<keyword evidence="4" id="KW-1133">Transmembrane helix</keyword>
<evidence type="ECO:0000313" key="7">
    <source>
        <dbReference type="Proteomes" id="UP000250443"/>
    </source>
</evidence>
<dbReference type="Pfam" id="PF09678">
    <property type="entry name" value="Caa3_CtaG"/>
    <property type="match status" value="1"/>
</dbReference>
<evidence type="ECO:0000313" key="6">
    <source>
        <dbReference type="EMBL" id="SPZ16949.1"/>
    </source>
</evidence>
<evidence type="ECO:0000256" key="1">
    <source>
        <dbReference type="ARBA" id="ARBA00004651"/>
    </source>
</evidence>
<keyword evidence="3" id="KW-0812">Transmembrane</keyword>